<dbReference type="WBParaSite" id="Minc3s00291g09537">
    <property type="protein sequence ID" value="Minc3s00291g09537"/>
    <property type="gene ID" value="Minc3s00291g09537"/>
</dbReference>
<evidence type="ECO:0000313" key="3">
    <source>
        <dbReference type="WBParaSite" id="Minc3s00291g09537"/>
    </source>
</evidence>
<sequence length="81" mass="8892">MGLTIPGSIGEQKTKRKGLEGRKEASYSCWVGKKPVTKKQNPIFQSRSRSGIGSGISIPNPDPDFGQSRSRVGIRDRDHHS</sequence>
<name>A0A914L5V7_MELIC</name>
<evidence type="ECO:0000256" key="1">
    <source>
        <dbReference type="SAM" id="MobiDB-lite"/>
    </source>
</evidence>
<feature type="region of interest" description="Disordered" evidence="1">
    <location>
        <begin position="38"/>
        <end position="81"/>
    </location>
</feature>
<dbReference type="AlphaFoldDB" id="A0A914L5V7"/>
<evidence type="ECO:0000313" key="2">
    <source>
        <dbReference type="Proteomes" id="UP000887563"/>
    </source>
</evidence>
<proteinExistence type="predicted"/>
<reference evidence="3" key="1">
    <citation type="submission" date="2022-11" db="UniProtKB">
        <authorList>
            <consortium name="WormBaseParasite"/>
        </authorList>
    </citation>
    <scope>IDENTIFICATION</scope>
</reference>
<feature type="compositionally biased region" description="Low complexity" evidence="1">
    <location>
        <begin position="46"/>
        <end position="58"/>
    </location>
</feature>
<feature type="region of interest" description="Disordered" evidence="1">
    <location>
        <begin position="1"/>
        <end position="25"/>
    </location>
</feature>
<protein>
    <submittedName>
        <fullName evidence="3">Candidate secreted effector</fullName>
    </submittedName>
</protein>
<dbReference type="Proteomes" id="UP000887563">
    <property type="component" value="Unplaced"/>
</dbReference>
<keyword evidence="2" id="KW-1185">Reference proteome</keyword>
<accession>A0A914L5V7</accession>
<organism evidence="2 3">
    <name type="scientific">Meloidogyne incognita</name>
    <name type="common">Southern root-knot nematode worm</name>
    <name type="synonym">Oxyuris incognita</name>
    <dbReference type="NCBI Taxonomy" id="6306"/>
    <lineage>
        <taxon>Eukaryota</taxon>
        <taxon>Metazoa</taxon>
        <taxon>Ecdysozoa</taxon>
        <taxon>Nematoda</taxon>
        <taxon>Chromadorea</taxon>
        <taxon>Rhabditida</taxon>
        <taxon>Tylenchina</taxon>
        <taxon>Tylenchomorpha</taxon>
        <taxon>Tylenchoidea</taxon>
        <taxon>Meloidogynidae</taxon>
        <taxon>Meloidogyninae</taxon>
        <taxon>Meloidogyne</taxon>
        <taxon>Meloidogyne incognita group</taxon>
    </lineage>
</organism>